<evidence type="ECO:0000256" key="4">
    <source>
        <dbReference type="ARBA" id="ARBA00022763"/>
    </source>
</evidence>
<dbReference type="Gene3D" id="1.10.10.160">
    <property type="match status" value="1"/>
</dbReference>
<protein>
    <submittedName>
        <fullName evidence="13">ATP-dependent DNA helicase SCO5183</fullName>
    </submittedName>
</protein>
<evidence type="ECO:0000256" key="10">
    <source>
        <dbReference type="ARBA" id="ARBA00023204"/>
    </source>
</evidence>
<dbReference type="SUPFAM" id="SSF52540">
    <property type="entry name" value="P-loop containing nucleoside triphosphate hydrolases"/>
    <property type="match status" value="1"/>
</dbReference>
<keyword evidence="2" id="KW-0540">Nuclease</keyword>
<name>A0A1X6X7I0_9MICO</name>
<keyword evidence="4" id="KW-0227">DNA damage</keyword>
<dbReference type="InterPro" id="IPR027417">
    <property type="entry name" value="P-loop_NTPase"/>
</dbReference>
<dbReference type="PROSITE" id="PS51217">
    <property type="entry name" value="UVRD_HELICASE_CTER"/>
    <property type="match status" value="1"/>
</dbReference>
<dbReference type="InterPro" id="IPR038726">
    <property type="entry name" value="PDDEXK_AddAB-type"/>
</dbReference>
<evidence type="ECO:0000256" key="9">
    <source>
        <dbReference type="ARBA" id="ARBA00023125"/>
    </source>
</evidence>
<dbReference type="InterPro" id="IPR014017">
    <property type="entry name" value="DNA_helicase_UvrD-like_C"/>
</dbReference>
<keyword evidence="7" id="KW-0269">Exonuclease</keyword>
<keyword evidence="14" id="KW-1185">Reference proteome</keyword>
<feature type="compositionally biased region" description="Low complexity" evidence="11">
    <location>
        <begin position="389"/>
        <end position="399"/>
    </location>
</feature>
<evidence type="ECO:0000259" key="12">
    <source>
        <dbReference type="PROSITE" id="PS51217"/>
    </source>
</evidence>
<feature type="compositionally biased region" description="Low complexity" evidence="11">
    <location>
        <begin position="14"/>
        <end position="26"/>
    </location>
</feature>
<keyword evidence="6 13" id="KW-0347">Helicase</keyword>
<dbReference type="GO" id="GO:0000725">
    <property type="term" value="P:recombinational repair"/>
    <property type="evidence" value="ECO:0007669"/>
    <property type="project" value="TreeGrafter"/>
</dbReference>
<dbReference type="InterPro" id="IPR011604">
    <property type="entry name" value="PDDEXK-like_dom_sf"/>
</dbReference>
<dbReference type="AlphaFoldDB" id="A0A1X6X7I0"/>
<gene>
    <name evidence="13" type="ORF">FM110_12220</name>
</gene>
<dbReference type="GO" id="GO:0005829">
    <property type="term" value="C:cytosol"/>
    <property type="evidence" value="ECO:0007669"/>
    <property type="project" value="TreeGrafter"/>
</dbReference>
<evidence type="ECO:0000256" key="11">
    <source>
        <dbReference type="SAM" id="MobiDB-lite"/>
    </source>
</evidence>
<dbReference type="Gene3D" id="3.40.50.300">
    <property type="entry name" value="P-loop containing nucleotide triphosphate hydrolases"/>
    <property type="match status" value="3"/>
</dbReference>
<keyword evidence="9" id="KW-0238">DNA-binding</keyword>
<feature type="region of interest" description="Disordered" evidence="11">
    <location>
        <begin position="359"/>
        <end position="399"/>
    </location>
</feature>
<dbReference type="GO" id="GO:0033202">
    <property type="term" value="C:DNA helicase complex"/>
    <property type="evidence" value="ECO:0007669"/>
    <property type="project" value="TreeGrafter"/>
</dbReference>
<evidence type="ECO:0000256" key="6">
    <source>
        <dbReference type="ARBA" id="ARBA00022806"/>
    </source>
</evidence>
<dbReference type="EMBL" id="FWFG01000107">
    <property type="protein sequence ID" value="SLM95073.1"/>
    <property type="molecule type" value="Genomic_DNA"/>
</dbReference>
<evidence type="ECO:0000256" key="1">
    <source>
        <dbReference type="ARBA" id="ARBA00009922"/>
    </source>
</evidence>
<evidence type="ECO:0000256" key="2">
    <source>
        <dbReference type="ARBA" id="ARBA00022722"/>
    </source>
</evidence>
<accession>A0A1X6X7I0</accession>
<feature type="domain" description="UvrD-like helicase C-terminal" evidence="12">
    <location>
        <begin position="393"/>
        <end position="725"/>
    </location>
</feature>
<keyword evidence="5" id="KW-0378">Hydrolase</keyword>
<evidence type="ECO:0000256" key="5">
    <source>
        <dbReference type="ARBA" id="ARBA00022801"/>
    </source>
</evidence>
<evidence type="ECO:0000256" key="8">
    <source>
        <dbReference type="ARBA" id="ARBA00022840"/>
    </source>
</evidence>
<dbReference type="Pfam" id="PF12705">
    <property type="entry name" value="PDDEXK_1"/>
    <property type="match status" value="1"/>
</dbReference>
<proteinExistence type="inferred from homology"/>
<dbReference type="GO" id="GO:0005524">
    <property type="term" value="F:ATP binding"/>
    <property type="evidence" value="ECO:0007669"/>
    <property type="project" value="UniProtKB-KW"/>
</dbReference>
<dbReference type="Proteomes" id="UP000195981">
    <property type="component" value="Unassembled WGS sequence"/>
</dbReference>
<keyword evidence="8" id="KW-0067">ATP-binding</keyword>
<sequence>MADMPAAPRHRAPSRTAAGAPPRAAATVRDRLRLVPPDAQRLPAPLSGAASAEQRAALEALAAGMDVLVHGAPGSGRTRLALTAALEHPGSVLLAPRRSSAGLLRDAIALSGAVGGSRASTPAGLAFAVVREAAARAGRGEPTLVTGADQDALLRDLIAATDDWEVPLDPATRRLPGFRDELRDIVSRAVELGLLPRDLRELSVRRDRPAWRDAARILRGYLDVLDLEASAALDAGPRYDSGRMVREAARLVARGEGPSIPLVVVDDAQDLTAAGVELVRALRTSGAQVLLTSCPDAAVDTFRGALPDAAVRILPTPGDGGAPLGAGGRPVRHLLLGPSQRTPHGALSVIEALRGRLPLAGAPTDSRRPADSGRSADPGRSADSRRAAAGDGPAAADVRPAPVAELSPAPAAGEAAAAEARSPVAVLRAPGTIEEARWIATVLRDLHHAEGVAYDDMAVVCRSGGAVDDLVDLLQRQGLPVTASRRPRPLRDEQVVADLLTIIELAVDGTPPGPEQAAELLQGPFGDADALRLRRIRRLLLRAHERKAAGDGAPEPGGAPQGEDDGAPEPGGAPVASAELLARALVAEDVPGLPEPGERDRAAVPVHRIRRMIAAVRALGPAPGATDALWAAWEAARLAEGWREASLETDDLDGAGARGRLAARRLDAVTALFAAAERFTDRRPQADALVFIEHVRGLAIAEDTLAPGAQLDGRVRVLTPAAIAGEDADTVVLAHVQEGAWPNLRLRSTLFGAAELALSAADTSLPLEPGALRAAQREAVMADEIRLAVSALSRARTRILVTAVDGEDLAPSAFVDVIERAAGPHPWVHPDAASADPGPAPDPRRLVAALRRRLLDPGTSPQSQAECAQLLALLADAGAPGADPGTWYHRRPSSTAALLPADAPVRLSPSALERAHACPQAWLLERSGGSGAPTPLQSIGTAVHRIAQDHPAGPSERDDDGRPVDLLAQLTAMLAPLHLERAWSTRRMLARAENAVELLARHLEVTGQPLAVEAPFTVSLGDVELHGTMDRVEGDATGLRVVDLKTGAAAKSKADAALDLQLAAYQAAIRDGALAEQLGEDAPERLTGAQLVYVGTGARTPVVRTQGALTSAEDPRWFDDLVAGVARELRGAQVTARPNAHCDRCAVRRACALQAEGEQL</sequence>
<evidence type="ECO:0000256" key="7">
    <source>
        <dbReference type="ARBA" id="ARBA00022839"/>
    </source>
</evidence>
<dbReference type="GO" id="GO:0003677">
    <property type="term" value="F:DNA binding"/>
    <property type="evidence" value="ECO:0007669"/>
    <property type="project" value="UniProtKB-KW"/>
</dbReference>
<keyword evidence="10" id="KW-0234">DNA repair</keyword>
<evidence type="ECO:0000313" key="13">
    <source>
        <dbReference type="EMBL" id="SLM95073.1"/>
    </source>
</evidence>
<feature type="region of interest" description="Disordered" evidence="11">
    <location>
        <begin position="546"/>
        <end position="574"/>
    </location>
</feature>
<dbReference type="InterPro" id="IPR013986">
    <property type="entry name" value="DExx_box_DNA_helicase_dom_sf"/>
</dbReference>
<dbReference type="Gene3D" id="1.10.486.10">
    <property type="entry name" value="PCRA, domain 4"/>
    <property type="match status" value="1"/>
</dbReference>
<reference evidence="13 14" key="1">
    <citation type="submission" date="2017-02" db="EMBL/GenBank/DDBJ databases">
        <authorList>
            <person name="Peterson S.W."/>
        </authorList>
    </citation>
    <scope>NUCLEOTIDE SEQUENCE [LARGE SCALE GENOMIC DNA]</scope>
    <source>
        <strain evidence="13 14">CIP104813</strain>
    </source>
</reference>
<organism evidence="13 14">
    <name type="scientific">Brachybacterium nesterenkovii</name>
    <dbReference type="NCBI Taxonomy" id="47847"/>
    <lineage>
        <taxon>Bacteria</taxon>
        <taxon>Bacillati</taxon>
        <taxon>Actinomycetota</taxon>
        <taxon>Actinomycetes</taxon>
        <taxon>Micrococcales</taxon>
        <taxon>Dermabacteraceae</taxon>
        <taxon>Brachybacterium</taxon>
    </lineage>
</organism>
<evidence type="ECO:0000256" key="3">
    <source>
        <dbReference type="ARBA" id="ARBA00022741"/>
    </source>
</evidence>
<dbReference type="GO" id="GO:0043138">
    <property type="term" value="F:3'-5' DNA helicase activity"/>
    <property type="evidence" value="ECO:0007669"/>
    <property type="project" value="TreeGrafter"/>
</dbReference>
<keyword evidence="3" id="KW-0547">Nucleotide-binding</keyword>
<dbReference type="InterPro" id="IPR000212">
    <property type="entry name" value="DNA_helicase_UvrD/REP"/>
</dbReference>
<feature type="region of interest" description="Disordered" evidence="11">
    <location>
        <begin position="1"/>
        <end position="46"/>
    </location>
</feature>
<dbReference type="PANTHER" id="PTHR11070:SF59">
    <property type="entry name" value="DNA 3'-5' HELICASE"/>
    <property type="match status" value="1"/>
</dbReference>
<comment type="similarity">
    <text evidence="1">Belongs to the helicase family. UvrD subfamily.</text>
</comment>
<dbReference type="PANTHER" id="PTHR11070">
    <property type="entry name" value="UVRD / RECB / PCRA DNA HELICASE FAMILY MEMBER"/>
    <property type="match status" value="1"/>
</dbReference>
<evidence type="ECO:0000313" key="14">
    <source>
        <dbReference type="Proteomes" id="UP000195981"/>
    </source>
</evidence>
<dbReference type="GO" id="GO:0004527">
    <property type="term" value="F:exonuclease activity"/>
    <property type="evidence" value="ECO:0007669"/>
    <property type="project" value="UniProtKB-KW"/>
</dbReference>
<dbReference type="Gene3D" id="3.90.320.10">
    <property type="match status" value="1"/>
</dbReference>